<dbReference type="Proteomes" id="UP001381693">
    <property type="component" value="Unassembled WGS sequence"/>
</dbReference>
<evidence type="ECO:0000256" key="5">
    <source>
        <dbReference type="ARBA" id="ARBA00023128"/>
    </source>
</evidence>
<proteinExistence type="inferred from homology"/>
<comment type="caution">
    <text evidence="7">The sequence shown here is derived from an EMBL/GenBank/DDBJ whole genome shotgun (WGS) entry which is preliminary data.</text>
</comment>
<accession>A0AAN8X5C0</accession>
<organism evidence="7 8">
    <name type="scientific">Halocaridina rubra</name>
    <name type="common">Hawaiian red shrimp</name>
    <dbReference type="NCBI Taxonomy" id="373956"/>
    <lineage>
        <taxon>Eukaryota</taxon>
        <taxon>Metazoa</taxon>
        <taxon>Ecdysozoa</taxon>
        <taxon>Arthropoda</taxon>
        <taxon>Crustacea</taxon>
        <taxon>Multicrustacea</taxon>
        <taxon>Malacostraca</taxon>
        <taxon>Eumalacostraca</taxon>
        <taxon>Eucarida</taxon>
        <taxon>Decapoda</taxon>
        <taxon>Pleocyemata</taxon>
        <taxon>Caridea</taxon>
        <taxon>Atyoidea</taxon>
        <taxon>Atyidae</taxon>
        <taxon>Halocaridina</taxon>
    </lineage>
</organism>
<keyword evidence="8" id="KW-1185">Reference proteome</keyword>
<comment type="similarity">
    <text evidence="2">Belongs to the mitochondrion-specific ribosomal protein mL41 family.</text>
</comment>
<evidence type="ECO:0000256" key="6">
    <source>
        <dbReference type="ARBA" id="ARBA00023274"/>
    </source>
</evidence>
<dbReference type="AlphaFoldDB" id="A0AAN8X5C0"/>
<reference evidence="7 8" key="1">
    <citation type="submission" date="2023-11" db="EMBL/GenBank/DDBJ databases">
        <title>Halocaridina rubra genome assembly.</title>
        <authorList>
            <person name="Smith C."/>
        </authorList>
    </citation>
    <scope>NUCLEOTIDE SEQUENCE [LARGE SCALE GENOMIC DNA]</scope>
    <source>
        <strain evidence="7">EP-1</strain>
        <tissue evidence="7">Whole</tissue>
    </source>
</reference>
<evidence type="ECO:0000256" key="1">
    <source>
        <dbReference type="ARBA" id="ARBA00004173"/>
    </source>
</evidence>
<name>A0AAN8X5C0_HALRR</name>
<evidence type="ECO:0000256" key="2">
    <source>
        <dbReference type="ARBA" id="ARBA00010152"/>
    </source>
</evidence>
<dbReference type="PANTHER" id="PTHR21338:SF0">
    <property type="entry name" value="LARGE RIBOSOMAL SUBUNIT PROTEIN ML41"/>
    <property type="match status" value="1"/>
</dbReference>
<evidence type="ECO:0000313" key="8">
    <source>
        <dbReference type="Proteomes" id="UP001381693"/>
    </source>
</evidence>
<dbReference type="InterPro" id="IPR019189">
    <property type="entry name" value="Ribosomal_mL41"/>
</dbReference>
<dbReference type="GO" id="GO:0005762">
    <property type="term" value="C:mitochondrial large ribosomal subunit"/>
    <property type="evidence" value="ECO:0007669"/>
    <property type="project" value="InterPro"/>
</dbReference>
<comment type="subcellular location">
    <subcellularLocation>
        <location evidence="1">Mitochondrion</location>
    </subcellularLocation>
</comment>
<dbReference type="Pfam" id="PF09809">
    <property type="entry name" value="MRP-L27"/>
    <property type="match status" value="1"/>
</dbReference>
<evidence type="ECO:0000256" key="3">
    <source>
        <dbReference type="ARBA" id="ARBA00022946"/>
    </source>
</evidence>
<evidence type="ECO:0000256" key="4">
    <source>
        <dbReference type="ARBA" id="ARBA00022980"/>
    </source>
</evidence>
<dbReference type="PANTHER" id="PTHR21338">
    <property type="entry name" value="MITOCHONDRIAL RIBOSOMAL PROTEIN L41"/>
    <property type="match status" value="1"/>
</dbReference>
<keyword evidence="3" id="KW-0809">Transit peptide</keyword>
<gene>
    <name evidence="7" type="primary">MRPL41</name>
    <name evidence="7" type="ORF">SK128_014424</name>
</gene>
<dbReference type="GO" id="GO:0006412">
    <property type="term" value="P:translation"/>
    <property type="evidence" value="ECO:0007669"/>
    <property type="project" value="TreeGrafter"/>
</dbReference>
<evidence type="ECO:0000313" key="7">
    <source>
        <dbReference type="EMBL" id="KAK7078195.1"/>
    </source>
</evidence>
<dbReference type="GO" id="GO:0003735">
    <property type="term" value="F:structural constituent of ribosome"/>
    <property type="evidence" value="ECO:0007669"/>
    <property type="project" value="InterPro"/>
</dbReference>
<keyword evidence="4 7" id="KW-0689">Ribosomal protein</keyword>
<sequence>MSAYFGRVFLPCRRFSTTQVDFGKRNFRKFLLYGKRGSRLHKQKSKELTDRELLQSIDRGVRPSGYHIGNDFKNVPEMIPELIVPDLTGFELKPYVSYRVPDVVQGEFRPQDLFYAVYSKKIADDFKNGKLDSDGEPMEPSEAESLTAEVAKGKANLIGNDKFSEKTWAK</sequence>
<keyword evidence="5" id="KW-0496">Mitochondrion</keyword>
<protein>
    <submittedName>
        <fullName evidence="7">39S ribosomal protein L41, mitochondrial</fullName>
    </submittedName>
</protein>
<dbReference type="EMBL" id="JAXCGZ010007954">
    <property type="protein sequence ID" value="KAK7078195.1"/>
    <property type="molecule type" value="Genomic_DNA"/>
</dbReference>
<keyword evidence="6" id="KW-0687">Ribonucleoprotein</keyword>